<feature type="domain" description="Teneurin-like YD-shell" evidence="3">
    <location>
        <begin position="96"/>
        <end position="264"/>
    </location>
</feature>
<dbReference type="NCBIfam" id="TIGR03696">
    <property type="entry name" value="Rhs_assc_core"/>
    <property type="match status" value="1"/>
</dbReference>
<dbReference type="Proteomes" id="UP000663929">
    <property type="component" value="Chromosome"/>
</dbReference>
<feature type="chain" id="PRO_5035292166" evidence="2">
    <location>
        <begin position="25"/>
        <end position="651"/>
    </location>
</feature>
<dbReference type="EMBL" id="CP071793">
    <property type="protein sequence ID" value="QTD49895.1"/>
    <property type="molecule type" value="Genomic_DNA"/>
</dbReference>
<protein>
    <submittedName>
        <fullName evidence="4">RHS repeat-associated core domain-containing protein</fullName>
    </submittedName>
</protein>
<evidence type="ECO:0000256" key="2">
    <source>
        <dbReference type="SAM" id="SignalP"/>
    </source>
</evidence>
<evidence type="ECO:0000313" key="5">
    <source>
        <dbReference type="Proteomes" id="UP000663929"/>
    </source>
</evidence>
<dbReference type="RefSeq" id="WP_237379526.1">
    <property type="nucleotide sequence ID" value="NZ_CP071793.1"/>
</dbReference>
<dbReference type="InterPro" id="IPR050708">
    <property type="entry name" value="T6SS_VgrG/RHS"/>
</dbReference>
<dbReference type="KEGG" id="scor:J3U87_30300"/>
<keyword evidence="5" id="KW-1185">Reference proteome</keyword>
<organism evidence="4 5">
    <name type="scientific">Sulfidibacter corallicola</name>
    <dbReference type="NCBI Taxonomy" id="2818388"/>
    <lineage>
        <taxon>Bacteria</taxon>
        <taxon>Pseudomonadati</taxon>
        <taxon>Acidobacteriota</taxon>
        <taxon>Holophagae</taxon>
        <taxon>Acanthopleuribacterales</taxon>
        <taxon>Acanthopleuribacteraceae</taxon>
        <taxon>Sulfidibacter</taxon>
    </lineage>
</organism>
<dbReference type="AlphaFoldDB" id="A0A8A4TTN2"/>
<dbReference type="InterPro" id="IPR056823">
    <property type="entry name" value="TEN-like_YD-shell"/>
</dbReference>
<dbReference type="Pfam" id="PF25023">
    <property type="entry name" value="TEN_YD-shell"/>
    <property type="match status" value="1"/>
</dbReference>
<name>A0A8A4TTN2_SULCO</name>
<keyword evidence="2" id="KW-0732">Signal</keyword>
<dbReference type="PANTHER" id="PTHR32305:SF15">
    <property type="entry name" value="PROTEIN RHSA-RELATED"/>
    <property type="match status" value="1"/>
</dbReference>
<proteinExistence type="predicted"/>
<evidence type="ECO:0000313" key="4">
    <source>
        <dbReference type="EMBL" id="QTD49895.1"/>
    </source>
</evidence>
<accession>A0A8A4TTN2</accession>
<reference evidence="4" key="1">
    <citation type="submission" date="2021-03" db="EMBL/GenBank/DDBJ databases">
        <title>Acanthopleuribacteraceae sp. M133.</title>
        <authorList>
            <person name="Wang G."/>
        </authorList>
    </citation>
    <scope>NUCLEOTIDE SEQUENCE</scope>
    <source>
        <strain evidence="4">M133</strain>
    </source>
</reference>
<sequence>MKDSMKKFVLCQWVLLVAILPAAAADISQVRYHYDTLGRIHQTDYPSGTSVQHSYNAIDAGITTRYGSETIVSDTAYDDGGRPVRRSYASYQGAGLASLQRTYDGLGRPQSRTVTVNGQIQYRYWNAAFNPRGLISGAIRNDPGYSAVMSYAYDGRGQLTDVHYGNEQLSFAYDELGNLLEKSGIDSSQHDLYMPSVQQHFSAGNPFHRDDWRYDDAGRLVRDDQYTYEHNPAGLLVAIKERGTRKLIAHYLYNTNGERVRVVDETGVSYYHRDTTGKVISVRRVDTVGAVSGQEYVHHNGDHVFTAYYDDGAQQIDADLHASDYFGNAAIRWKHGRVDRFEYSPFGQQIHTGSVDHEGPFGFSGHEDDASGIIYMVNRYQDPVSARFLTPDPGRDFDPFVPSSYNLYVYAHNSPLNFIDPNGLADEFTFSITSKISVGGSILEVTRLYSMERYATAIRIRLAAGLTISGSGDLPVSANLEVRHRSDWSVDSFQIGGGAGTKSVGVEVSTQFSMEDLSSSNGVVGVDNVQIGPEKITFNTTTGESRTIVIGTGSNSLGGDYGAAITFNIADTQLRGKDAAAFRTSTMLVDGTYGDFLATSAAYGLYSKGTQIAKSIHDTARTAGTVIDRAYQIHRGVQDLRRRFARKNFGF</sequence>
<feature type="signal peptide" evidence="2">
    <location>
        <begin position="1"/>
        <end position="24"/>
    </location>
</feature>
<keyword evidence="1" id="KW-0677">Repeat</keyword>
<dbReference type="Gene3D" id="2.180.10.10">
    <property type="entry name" value="RHS repeat-associated core"/>
    <property type="match status" value="1"/>
</dbReference>
<evidence type="ECO:0000259" key="3">
    <source>
        <dbReference type="Pfam" id="PF25023"/>
    </source>
</evidence>
<evidence type="ECO:0000256" key="1">
    <source>
        <dbReference type="ARBA" id="ARBA00022737"/>
    </source>
</evidence>
<dbReference type="PANTHER" id="PTHR32305">
    <property type="match status" value="1"/>
</dbReference>
<dbReference type="InterPro" id="IPR022385">
    <property type="entry name" value="Rhs_assc_core"/>
</dbReference>
<gene>
    <name evidence="4" type="ORF">J3U87_30300</name>
</gene>